<dbReference type="InterPro" id="IPR036890">
    <property type="entry name" value="HATPase_C_sf"/>
</dbReference>
<evidence type="ECO:0000256" key="8">
    <source>
        <dbReference type="ARBA" id="ARBA00039401"/>
    </source>
</evidence>
<dbReference type="EC" id="2.7.13.3" evidence="3"/>
<keyword evidence="4" id="KW-0597">Phosphoprotein</keyword>
<dbReference type="EMBL" id="PSZC01000002">
    <property type="protein sequence ID" value="PPJ39491.1"/>
    <property type="molecule type" value="Genomic_DNA"/>
</dbReference>
<dbReference type="InterPro" id="IPR050351">
    <property type="entry name" value="BphY/WalK/GraS-like"/>
</dbReference>
<keyword evidence="5" id="KW-0808">Transferase</keyword>
<accession>A0A2S6AWA0</accession>
<dbReference type="GO" id="GO:0000155">
    <property type="term" value="F:phosphorelay sensor kinase activity"/>
    <property type="evidence" value="ECO:0007669"/>
    <property type="project" value="InterPro"/>
</dbReference>
<feature type="transmembrane region" description="Helical" evidence="9">
    <location>
        <begin position="37"/>
        <end position="59"/>
    </location>
</feature>
<evidence type="ECO:0000256" key="3">
    <source>
        <dbReference type="ARBA" id="ARBA00012438"/>
    </source>
</evidence>
<dbReference type="InterPro" id="IPR005467">
    <property type="entry name" value="His_kinase_dom"/>
</dbReference>
<evidence type="ECO:0000259" key="10">
    <source>
        <dbReference type="PROSITE" id="PS50109"/>
    </source>
</evidence>
<dbReference type="PRINTS" id="PR00344">
    <property type="entry name" value="BCTRLSENSOR"/>
</dbReference>
<dbReference type="InterPro" id="IPR003594">
    <property type="entry name" value="HATPase_dom"/>
</dbReference>
<protein>
    <recommendedName>
        <fullName evidence="8">Sensor-like histidine kinase SenX3</fullName>
        <ecNumber evidence="3">2.7.13.3</ecNumber>
    </recommendedName>
</protein>
<keyword evidence="6 11" id="KW-0418">Kinase</keyword>
<feature type="transmembrane region" description="Helical" evidence="9">
    <location>
        <begin position="98"/>
        <end position="119"/>
    </location>
</feature>
<comment type="caution">
    <text evidence="11">The sequence shown here is derived from an EMBL/GenBank/DDBJ whole genome shotgun (WGS) entry which is preliminary data.</text>
</comment>
<dbReference type="GO" id="GO:0004721">
    <property type="term" value="F:phosphoprotein phosphatase activity"/>
    <property type="evidence" value="ECO:0007669"/>
    <property type="project" value="TreeGrafter"/>
</dbReference>
<evidence type="ECO:0000313" key="12">
    <source>
        <dbReference type="Proteomes" id="UP000239874"/>
    </source>
</evidence>
<evidence type="ECO:0000256" key="7">
    <source>
        <dbReference type="ARBA" id="ARBA00023012"/>
    </source>
</evidence>
<evidence type="ECO:0000256" key="2">
    <source>
        <dbReference type="ARBA" id="ARBA00004236"/>
    </source>
</evidence>
<comment type="catalytic activity">
    <reaction evidence="1">
        <text>ATP + protein L-histidine = ADP + protein N-phospho-L-histidine.</text>
        <dbReference type="EC" id="2.7.13.3"/>
    </reaction>
</comment>
<feature type="transmembrane region" description="Helical" evidence="9">
    <location>
        <begin position="71"/>
        <end position="92"/>
    </location>
</feature>
<dbReference type="GO" id="GO:0016036">
    <property type="term" value="P:cellular response to phosphate starvation"/>
    <property type="evidence" value="ECO:0007669"/>
    <property type="project" value="TreeGrafter"/>
</dbReference>
<evidence type="ECO:0000256" key="6">
    <source>
        <dbReference type="ARBA" id="ARBA00022777"/>
    </source>
</evidence>
<dbReference type="InterPro" id="IPR036097">
    <property type="entry name" value="HisK_dim/P_sf"/>
</dbReference>
<evidence type="ECO:0000256" key="1">
    <source>
        <dbReference type="ARBA" id="ARBA00000085"/>
    </source>
</evidence>
<gene>
    <name evidence="11" type="ORF">C5E45_05035</name>
</gene>
<dbReference type="OrthoDB" id="9806130at2"/>
<dbReference type="GO" id="GO:0005886">
    <property type="term" value="C:plasma membrane"/>
    <property type="evidence" value="ECO:0007669"/>
    <property type="project" value="UniProtKB-SubCell"/>
</dbReference>
<name>A0A2S6AWA0_9NOCA</name>
<dbReference type="InterPro" id="IPR004358">
    <property type="entry name" value="Sig_transdc_His_kin-like_C"/>
</dbReference>
<evidence type="ECO:0000256" key="4">
    <source>
        <dbReference type="ARBA" id="ARBA00022553"/>
    </source>
</evidence>
<keyword evidence="9" id="KW-0472">Membrane</keyword>
<evidence type="ECO:0000313" key="11">
    <source>
        <dbReference type="EMBL" id="PPJ39491.1"/>
    </source>
</evidence>
<dbReference type="SUPFAM" id="SSF55874">
    <property type="entry name" value="ATPase domain of HSP90 chaperone/DNA topoisomerase II/histidine kinase"/>
    <property type="match status" value="1"/>
</dbReference>
<evidence type="ECO:0000256" key="5">
    <source>
        <dbReference type="ARBA" id="ARBA00022679"/>
    </source>
</evidence>
<dbReference type="Gene3D" id="1.10.287.130">
    <property type="match status" value="1"/>
</dbReference>
<dbReference type="Gene3D" id="3.30.565.10">
    <property type="entry name" value="Histidine kinase-like ATPase, C-terminal domain"/>
    <property type="match status" value="1"/>
</dbReference>
<keyword evidence="9" id="KW-0812">Transmembrane</keyword>
<sequence>MSNACVPNSAIPTGSKRCGGGVTPGVPGLESIVPNDVAGLIGWALAGSVPVVAFGAVLLRAFRNRALGVSMVILVLIPTLATLSGFIAVSGLMFSDALATMSVVLVVVTAVTVPAAVVLGRAQARQLVWEKQMLDQERAAEASRRELVAWVSHDLRTPLAGIRAMGEALADGVVAQAGDVERYGRQVVRETTRLSGMVDDLFEMSKINAGALRLHLEPLDLRELIDEVVAANEPAAGRAGVKLTARQPNSSITVAGSDQALTRALTNLVANAIAHTPPGGRIDISAEAAHADAWVHIDDSGPGIAEADLPRIFEAGYRGTAARPPAAEGGGSGMGLAIAAGLVSVHHGEISASNRERGARFDIRLPLLDGADPAAVPRPGRDRGLSISPS</sequence>
<dbReference type="CDD" id="cd00075">
    <property type="entry name" value="HATPase"/>
    <property type="match status" value="1"/>
</dbReference>
<dbReference type="InterPro" id="IPR003661">
    <property type="entry name" value="HisK_dim/P_dom"/>
</dbReference>
<keyword evidence="9" id="KW-1133">Transmembrane helix</keyword>
<dbReference type="AlphaFoldDB" id="A0A2S6AWA0"/>
<dbReference type="SUPFAM" id="SSF47384">
    <property type="entry name" value="Homodimeric domain of signal transducing histidine kinase"/>
    <property type="match status" value="1"/>
</dbReference>
<evidence type="ECO:0000256" key="9">
    <source>
        <dbReference type="SAM" id="Phobius"/>
    </source>
</evidence>
<dbReference type="Pfam" id="PF02518">
    <property type="entry name" value="HATPase_c"/>
    <property type="match status" value="1"/>
</dbReference>
<comment type="subcellular location">
    <subcellularLocation>
        <location evidence="2">Cell membrane</location>
    </subcellularLocation>
</comment>
<proteinExistence type="predicted"/>
<dbReference type="SMART" id="SM00388">
    <property type="entry name" value="HisKA"/>
    <property type="match status" value="1"/>
</dbReference>
<dbReference type="SMART" id="SM00387">
    <property type="entry name" value="HATPase_c"/>
    <property type="match status" value="1"/>
</dbReference>
<dbReference type="PANTHER" id="PTHR45453">
    <property type="entry name" value="PHOSPHATE REGULON SENSOR PROTEIN PHOR"/>
    <property type="match status" value="1"/>
</dbReference>
<keyword evidence="7" id="KW-0902">Two-component regulatory system</keyword>
<dbReference type="Proteomes" id="UP000239874">
    <property type="component" value="Unassembled WGS sequence"/>
</dbReference>
<organism evidence="11 12">
    <name type="scientific">Nocardia nova</name>
    <dbReference type="NCBI Taxonomy" id="37330"/>
    <lineage>
        <taxon>Bacteria</taxon>
        <taxon>Bacillati</taxon>
        <taxon>Actinomycetota</taxon>
        <taxon>Actinomycetes</taxon>
        <taxon>Mycobacteriales</taxon>
        <taxon>Nocardiaceae</taxon>
        <taxon>Nocardia</taxon>
    </lineage>
</organism>
<dbReference type="PANTHER" id="PTHR45453:SF1">
    <property type="entry name" value="PHOSPHATE REGULON SENSOR PROTEIN PHOR"/>
    <property type="match status" value="1"/>
</dbReference>
<dbReference type="Pfam" id="PF00512">
    <property type="entry name" value="HisKA"/>
    <property type="match status" value="1"/>
</dbReference>
<dbReference type="PROSITE" id="PS50109">
    <property type="entry name" value="HIS_KIN"/>
    <property type="match status" value="1"/>
</dbReference>
<feature type="domain" description="Histidine kinase" evidence="10">
    <location>
        <begin position="150"/>
        <end position="369"/>
    </location>
</feature>
<dbReference type="CDD" id="cd00082">
    <property type="entry name" value="HisKA"/>
    <property type="match status" value="1"/>
</dbReference>
<reference evidence="11 12" key="1">
    <citation type="submission" date="2018-02" db="EMBL/GenBank/DDBJ databases">
        <title>8 Nocardia nova and 1 Nocardia cyriacigeorgica strain used for evolution to TMP-SMX.</title>
        <authorList>
            <person name="Mehta H."/>
            <person name="Weng J."/>
            <person name="Shamoo Y."/>
        </authorList>
    </citation>
    <scope>NUCLEOTIDE SEQUENCE [LARGE SCALE GENOMIC DNA]</scope>
    <source>
        <strain evidence="11 12">MDA3139</strain>
    </source>
</reference>